<accession>A0ABY2KWP7</accession>
<protein>
    <submittedName>
        <fullName evidence="1">Uncharacterized protein</fullName>
    </submittedName>
</protein>
<proteinExistence type="predicted"/>
<reference evidence="1 2" key="1">
    <citation type="submission" date="2019-04" db="EMBL/GenBank/DDBJ databases">
        <title>Genomic characterization of Staphylococcus petrasii strains.</title>
        <authorList>
            <person name="Vrbovska V."/>
            <person name="Kovarovic V."/>
            <person name="Maslanova I."/>
            <person name="Indrakova A."/>
            <person name="Petras P."/>
            <person name="Sedo O."/>
            <person name="Svec P."/>
            <person name="Fisarova L."/>
            <person name="Sedlacek I."/>
            <person name="Doskar J."/>
            <person name="Pantucek R."/>
        </authorList>
    </citation>
    <scope>NUCLEOTIDE SEQUENCE [LARGE SCALE GENOMIC DNA]</scope>
    <source>
        <strain evidence="1 2">P5404</strain>
    </source>
</reference>
<name>A0ABY2KWP7_9STAP</name>
<comment type="caution">
    <text evidence="1">The sequence shown here is derived from an EMBL/GenBank/DDBJ whole genome shotgun (WGS) entry which is preliminary data.</text>
</comment>
<gene>
    <name evidence="1" type="ORF">BJR09_06660</name>
</gene>
<dbReference type="EMBL" id="SRLS01000008">
    <property type="protein sequence ID" value="TGE17473.1"/>
    <property type="molecule type" value="Genomic_DNA"/>
</dbReference>
<keyword evidence="2" id="KW-1185">Reference proteome</keyword>
<sequence>MKTPRGAVLVEDYRLRQHPRKATQLKRVNIYLRTSTTNLKIKTAGKDVFFVDSLIHFHMDMA</sequence>
<evidence type="ECO:0000313" key="1">
    <source>
        <dbReference type="EMBL" id="TGE17473.1"/>
    </source>
</evidence>
<evidence type="ECO:0000313" key="2">
    <source>
        <dbReference type="Proteomes" id="UP000297598"/>
    </source>
</evidence>
<dbReference type="Proteomes" id="UP000297598">
    <property type="component" value="Unassembled WGS sequence"/>
</dbReference>
<organism evidence="1 2">
    <name type="scientific">Staphylococcus petrasii</name>
    <dbReference type="NCBI Taxonomy" id="1276936"/>
    <lineage>
        <taxon>Bacteria</taxon>
        <taxon>Bacillati</taxon>
        <taxon>Bacillota</taxon>
        <taxon>Bacilli</taxon>
        <taxon>Bacillales</taxon>
        <taxon>Staphylococcaceae</taxon>
        <taxon>Staphylococcus</taxon>
    </lineage>
</organism>